<protein>
    <submittedName>
        <fullName evidence="3">VWA domain-containing protein</fullName>
    </submittedName>
</protein>
<feature type="transmembrane region" description="Helical" evidence="1">
    <location>
        <begin position="21"/>
        <end position="41"/>
    </location>
</feature>
<feature type="domain" description="VWFA" evidence="2">
    <location>
        <begin position="147"/>
        <end position="439"/>
    </location>
</feature>
<dbReference type="AlphaFoldDB" id="A0A9E7ZFX1"/>
<dbReference type="SUPFAM" id="SSF53300">
    <property type="entry name" value="vWA-like"/>
    <property type="match status" value="1"/>
</dbReference>
<dbReference type="Pfam" id="PF00092">
    <property type="entry name" value="VWA"/>
    <property type="match status" value="1"/>
</dbReference>
<dbReference type="Gene3D" id="3.40.50.410">
    <property type="entry name" value="von Willebrand factor, type A domain"/>
    <property type="match status" value="2"/>
</dbReference>
<reference evidence="3" key="1">
    <citation type="submission" date="2022-08" db="EMBL/GenBank/DDBJ databases">
        <title>Complete Genome Sequences of 2 Bosea sp. soil isolates.</title>
        <authorList>
            <person name="Alvarez Arevalo M."/>
            <person name="Sterndorff E.B."/>
            <person name="Faurdal D."/>
            <person name="Joergensen T.S."/>
            <person name="Weber T."/>
        </authorList>
    </citation>
    <scope>NUCLEOTIDE SEQUENCE</scope>
    <source>
        <strain evidence="3">NBC_00436</strain>
    </source>
</reference>
<dbReference type="InterPro" id="IPR036465">
    <property type="entry name" value="vWFA_dom_sf"/>
</dbReference>
<dbReference type="InterPro" id="IPR002035">
    <property type="entry name" value="VWF_A"/>
</dbReference>
<accession>A0A9E7ZFX1</accession>
<proteinExistence type="predicted"/>
<keyword evidence="1" id="KW-0812">Transmembrane</keyword>
<dbReference type="EMBL" id="CP102774">
    <property type="protein sequence ID" value="UZF85185.1"/>
    <property type="molecule type" value="Genomic_DNA"/>
</dbReference>
<gene>
    <name evidence="3" type="ORF">NWE54_15245</name>
</gene>
<keyword evidence="1" id="KW-1133">Transmembrane helix</keyword>
<dbReference type="InterPro" id="IPR028087">
    <property type="entry name" value="Tad_N"/>
</dbReference>
<dbReference type="Pfam" id="PF13400">
    <property type="entry name" value="Tad"/>
    <property type="match status" value="1"/>
</dbReference>
<evidence type="ECO:0000313" key="3">
    <source>
        <dbReference type="EMBL" id="UZF85185.1"/>
    </source>
</evidence>
<organism evidence="3">
    <name type="scientific">Bosea sp. NBC_00436</name>
    <dbReference type="NCBI Taxonomy" id="2969620"/>
    <lineage>
        <taxon>Bacteria</taxon>
        <taxon>Pseudomonadati</taxon>
        <taxon>Pseudomonadota</taxon>
        <taxon>Alphaproteobacteria</taxon>
        <taxon>Hyphomicrobiales</taxon>
        <taxon>Boseaceae</taxon>
        <taxon>Bosea</taxon>
    </lineage>
</organism>
<name>A0A9E7ZFX1_9HYPH</name>
<evidence type="ECO:0000256" key="1">
    <source>
        <dbReference type="SAM" id="Phobius"/>
    </source>
</evidence>
<evidence type="ECO:0000259" key="2">
    <source>
        <dbReference type="PROSITE" id="PS50234"/>
    </source>
</evidence>
<keyword evidence="1" id="KW-0472">Membrane</keyword>
<dbReference type="PROSITE" id="PS50234">
    <property type="entry name" value="VWFA"/>
    <property type="match status" value="1"/>
</dbReference>
<sequence>MMKIGSLPGMFRRFGEDQRGNVAMMFGLALVPLLGVMGVAIDYSRASNARQALNSAIDSAALMAARDAQKLTDAQVIARVNAWISDNLPADVKGQYTGATVTIDRTARTIKIDAAASVPTTISNILGKTTLPVGSSSQSTWGTNTIELALVLDNTGSMAQNNKMTNLKTASKSLLTIMKNAAITTDQIRVSIVPFNTQVRIARTFKDEAWMSYGLVRNVTYDRYRRVYYVNNTNIQVYDTGNLNCDSSGVTCVYKTVTKSTWSASNQGCITDREQNYDVTDGGVYSASNQQYPAFWCSQTSLAEAMALSSDWTALSARIDTMTPAGNTNVTIGAVWGWATLTSGAPFTEAKPATEPNLKKYMILLTDGDNTENRFTATGSDIDKRTSLVCTNAKAAGISIYTIRVLDGNATLLRGCASDPSMYYEVTDASQLDPIFKKIAGEISSVRLTQ</sequence>